<dbReference type="PANTHER" id="PTHR32552">
    <property type="entry name" value="FERRICHROME IRON RECEPTOR-RELATED"/>
    <property type="match status" value="1"/>
</dbReference>
<dbReference type="RefSeq" id="WP_084359363.1">
    <property type="nucleotide sequence ID" value="NZ_CP014504.1"/>
</dbReference>
<dbReference type="Proteomes" id="UP000071561">
    <property type="component" value="Chromosome"/>
</dbReference>
<comment type="similarity">
    <text evidence="11 12">Belongs to the TonB-dependent receptor family.</text>
</comment>
<evidence type="ECO:0000256" key="10">
    <source>
        <dbReference type="ARBA" id="ARBA00023237"/>
    </source>
</evidence>
<dbReference type="NCBIfam" id="TIGR04057">
    <property type="entry name" value="SusC_RagA_signa"/>
    <property type="match status" value="1"/>
</dbReference>
<dbReference type="GO" id="GO:0009279">
    <property type="term" value="C:cell outer membrane"/>
    <property type="evidence" value="ECO:0007669"/>
    <property type="project" value="UniProtKB-SubCell"/>
</dbReference>
<dbReference type="SUPFAM" id="SSF49464">
    <property type="entry name" value="Carboxypeptidase regulatory domain-like"/>
    <property type="match status" value="1"/>
</dbReference>
<evidence type="ECO:0000256" key="7">
    <source>
        <dbReference type="ARBA" id="ARBA00023065"/>
    </source>
</evidence>
<reference evidence="16 17" key="1">
    <citation type="submission" date="2016-03" db="EMBL/GenBank/DDBJ databases">
        <title>Complete genome sequence of Pedobacter cryoconitis PAMC 27485.</title>
        <authorList>
            <person name="Lee J."/>
            <person name="Kim O.-S."/>
        </authorList>
    </citation>
    <scope>NUCLEOTIDE SEQUENCE [LARGE SCALE GENOMIC DNA]</scope>
    <source>
        <strain evidence="16 17">PAMC 27485</strain>
    </source>
</reference>
<evidence type="ECO:0000256" key="5">
    <source>
        <dbReference type="ARBA" id="ARBA00022692"/>
    </source>
</evidence>
<dbReference type="Gene3D" id="2.170.130.10">
    <property type="entry name" value="TonB-dependent receptor, plug domain"/>
    <property type="match status" value="1"/>
</dbReference>
<dbReference type="InterPro" id="IPR039426">
    <property type="entry name" value="TonB-dep_rcpt-like"/>
</dbReference>
<dbReference type="PANTHER" id="PTHR32552:SF81">
    <property type="entry name" value="TONB-DEPENDENT OUTER MEMBRANE RECEPTOR"/>
    <property type="match status" value="1"/>
</dbReference>
<comment type="subcellular location">
    <subcellularLocation>
        <location evidence="1 11">Cell outer membrane</location>
        <topology evidence="1 11">Multi-pass membrane protein</topology>
    </subcellularLocation>
</comment>
<keyword evidence="13" id="KW-0732">Signal</keyword>
<dbReference type="Gene3D" id="2.60.40.1120">
    <property type="entry name" value="Carboxypeptidase-like, regulatory domain"/>
    <property type="match status" value="1"/>
</dbReference>
<dbReference type="InterPro" id="IPR008969">
    <property type="entry name" value="CarboxyPept-like_regulatory"/>
</dbReference>
<dbReference type="InterPro" id="IPR012910">
    <property type="entry name" value="Plug_dom"/>
</dbReference>
<evidence type="ECO:0000256" key="1">
    <source>
        <dbReference type="ARBA" id="ARBA00004571"/>
    </source>
</evidence>
<accession>A0A127VI71</accession>
<gene>
    <name evidence="16" type="ORF">AY601_4129</name>
</gene>
<keyword evidence="3 11" id="KW-1134">Transmembrane beta strand</keyword>
<feature type="domain" description="TonB-dependent receptor plug" evidence="15">
    <location>
        <begin position="116"/>
        <end position="239"/>
    </location>
</feature>
<dbReference type="Pfam" id="PF13715">
    <property type="entry name" value="CarbopepD_reg_2"/>
    <property type="match status" value="1"/>
</dbReference>
<keyword evidence="5 11" id="KW-0812">Transmembrane</keyword>
<dbReference type="NCBIfam" id="TIGR04056">
    <property type="entry name" value="OMP_RagA_SusC"/>
    <property type="match status" value="1"/>
</dbReference>
<keyword evidence="7" id="KW-0406">Ion transport</keyword>
<evidence type="ECO:0000256" key="2">
    <source>
        <dbReference type="ARBA" id="ARBA00022448"/>
    </source>
</evidence>
<dbReference type="InterPro" id="IPR000531">
    <property type="entry name" value="Beta-barrel_TonB"/>
</dbReference>
<keyword evidence="8 12" id="KW-0798">TonB box</keyword>
<dbReference type="InterPro" id="IPR023996">
    <property type="entry name" value="TonB-dep_OMP_SusC/RagA"/>
</dbReference>
<sequence precursor="true">MKKLLQSLFMLMLFAIPAMAQQRTITGTVTGKEDGLPLPGVTVKVKGTTTGTSAAADGKYSIKVPANAKELEFLSLGYIPQTRAIGSGNVINVSLSADSKQLGEVVVTAMGVVKSKRSLGYATQTIKNDQLVDRGDANILNALQGKVAGVEITGASGSAGASTNIVLRGMSSFSGSNQPLFVVDGIPISNDLDQTVSTLYGNQPANRALDLDPNNIESINILQGPGAAALYGSRASNGAVVITTKKGSGGIGKLSIALNSAYGVQNVYGFPKLQNEYGQGASGLFNAISGNSLGPKFGTVPTLANGLIVAPGTSPYVNGVTYKPGDVIPYTNFANNINDFFAQGHTWDNNLSINSGDAKNYYSFSIGNSSTTGILPSSEFKKTNAAFSASSALSDKLTIAGSINYFNTLQNGATTQGNGAGSTIFGLYGVTRSTDLDYYENNYKKPDGSNNWYVPGRDNPFYAAHENTFTSNLTRFLGNVNVGYDVLDWLNVSYRIGLDTYTDRRKRYITIGSTQATGSGGAIQDDTFYRNELNGDLIVTAKKKDLFTDGLSATALLGQNFNQRIYQNVSASGLGLAIPGFTNVSNSTNFTNTTENDTKRRLLGYYTQLSFGYNNYLFLEATGRIDQSSTLPTNNNTYFYPSVSSSFVFSDAFDIKSDVFSLGKIRASIAKVGRDAAPYRIQDTYQNGTFGNNTASVSFPFGPIAGFGASNGIAAPDLKPEFTTSYEVGANFGFFKDRLTFDATFYSQGSKNQIVDVALPASSGYTSQTTNIGQLRNRGVELMVNGSAVRTKNVSWDISANFSKNDSKVIYIAPGVTSFQIAGSVFGGVIPSVYEGQPFGVIVGSKYQRSPSGELIVDPNTGLYNSSLNPNQIIANPNRQWTAGMTNTVRFKNFTFSGLVDFKKGGDIVSWTASTLRQNGSLEVTAVDREQPHILPGVIQNSDGTFRPNNIQIPGQTYWNGGFGGIGGGEFNVFDATTLRIREITLSYDLAGSVLKTKAIKNIRLTVYGRNLYYYAPNSPVDPELSTQGAGNIRGLELQSAPNTRNFGASLRVTF</sequence>
<dbReference type="EMBL" id="CP014504">
    <property type="protein sequence ID" value="AMQ00980.1"/>
    <property type="molecule type" value="Genomic_DNA"/>
</dbReference>
<evidence type="ECO:0000256" key="9">
    <source>
        <dbReference type="ARBA" id="ARBA00023136"/>
    </source>
</evidence>
<evidence type="ECO:0000256" key="12">
    <source>
        <dbReference type="RuleBase" id="RU003357"/>
    </source>
</evidence>
<evidence type="ECO:0000256" key="4">
    <source>
        <dbReference type="ARBA" id="ARBA00022496"/>
    </source>
</evidence>
<protein>
    <recommendedName>
        <fullName evidence="18">TonB-linked SusC/RagA family outer membrane protein</fullName>
    </recommendedName>
</protein>
<evidence type="ECO:0000313" key="16">
    <source>
        <dbReference type="EMBL" id="AMQ00980.1"/>
    </source>
</evidence>
<dbReference type="GO" id="GO:0006826">
    <property type="term" value="P:iron ion transport"/>
    <property type="evidence" value="ECO:0007669"/>
    <property type="project" value="UniProtKB-KW"/>
</dbReference>
<keyword evidence="6" id="KW-0408">Iron</keyword>
<feature type="chain" id="PRO_5007280672" description="TonB-linked SusC/RagA family outer membrane protein" evidence="13">
    <location>
        <begin position="21"/>
        <end position="1055"/>
    </location>
</feature>
<dbReference type="Pfam" id="PF07715">
    <property type="entry name" value="Plug"/>
    <property type="match status" value="1"/>
</dbReference>
<evidence type="ECO:0000259" key="15">
    <source>
        <dbReference type="Pfam" id="PF07715"/>
    </source>
</evidence>
<proteinExistence type="inferred from homology"/>
<evidence type="ECO:0000256" key="6">
    <source>
        <dbReference type="ARBA" id="ARBA00023004"/>
    </source>
</evidence>
<evidence type="ECO:0000259" key="14">
    <source>
        <dbReference type="Pfam" id="PF00593"/>
    </source>
</evidence>
<evidence type="ECO:0000256" key="13">
    <source>
        <dbReference type="SAM" id="SignalP"/>
    </source>
</evidence>
<evidence type="ECO:0000256" key="11">
    <source>
        <dbReference type="PROSITE-ProRule" id="PRU01360"/>
    </source>
</evidence>
<keyword evidence="17" id="KW-1185">Reference proteome</keyword>
<evidence type="ECO:0000256" key="8">
    <source>
        <dbReference type="ARBA" id="ARBA00023077"/>
    </source>
</evidence>
<dbReference type="Pfam" id="PF00593">
    <property type="entry name" value="TonB_dep_Rec_b-barrel"/>
    <property type="match status" value="1"/>
</dbReference>
<keyword evidence="4" id="KW-0410">Iron transport</keyword>
<evidence type="ECO:0000256" key="3">
    <source>
        <dbReference type="ARBA" id="ARBA00022452"/>
    </source>
</evidence>
<evidence type="ECO:0008006" key="18">
    <source>
        <dbReference type="Google" id="ProtNLM"/>
    </source>
</evidence>
<dbReference type="KEGG" id="pcm:AY601_4129"/>
<dbReference type="Gene3D" id="2.40.170.20">
    <property type="entry name" value="TonB-dependent receptor, beta-barrel domain"/>
    <property type="match status" value="1"/>
</dbReference>
<dbReference type="AlphaFoldDB" id="A0A127VI71"/>
<dbReference type="OrthoDB" id="9768177at2"/>
<feature type="signal peptide" evidence="13">
    <location>
        <begin position="1"/>
        <end position="20"/>
    </location>
</feature>
<dbReference type="SUPFAM" id="SSF56935">
    <property type="entry name" value="Porins"/>
    <property type="match status" value="1"/>
</dbReference>
<feature type="domain" description="TonB-dependent receptor-like beta-barrel" evidence="14">
    <location>
        <begin position="430"/>
        <end position="807"/>
    </location>
</feature>
<dbReference type="PATRIC" id="fig|188932.3.peg.4286"/>
<dbReference type="InterPro" id="IPR037066">
    <property type="entry name" value="Plug_dom_sf"/>
</dbReference>
<organism evidence="16 17">
    <name type="scientific">Pedobacter cryoconitis</name>
    <dbReference type="NCBI Taxonomy" id="188932"/>
    <lineage>
        <taxon>Bacteria</taxon>
        <taxon>Pseudomonadati</taxon>
        <taxon>Bacteroidota</taxon>
        <taxon>Sphingobacteriia</taxon>
        <taxon>Sphingobacteriales</taxon>
        <taxon>Sphingobacteriaceae</taxon>
        <taxon>Pedobacter</taxon>
    </lineage>
</organism>
<keyword evidence="10 11" id="KW-0998">Cell outer membrane</keyword>
<dbReference type="InterPro" id="IPR023997">
    <property type="entry name" value="TonB-dep_OMP_SusC/RagA_CS"/>
</dbReference>
<keyword evidence="2 11" id="KW-0813">Transport</keyword>
<keyword evidence="9 11" id="KW-0472">Membrane</keyword>
<name>A0A127VI71_9SPHI</name>
<dbReference type="InterPro" id="IPR036942">
    <property type="entry name" value="Beta-barrel_TonB_sf"/>
</dbReference>
<evidence type="ECO:0000313" key="17">
    <source>
        <dbReference type="Proteomes" id="UP000071561"/>
    </source>
</evidence>
<dbReference type="PROSITE" id="PS52016">
    <property type="entry name" value="TONB_DEPENDENT_REC_3"/>
    <property type="match status" value="1"/>
</dbReference>